<feature type="domain" description="FYVE-type" evidence="6">
    <location>
        <begin position="620"/>
        <end position="678"/>
    </location>
</feature>
<name>A0A674DT95_SALTR</name>
<dbReference type="InterPro" id="IPR024608">
    <property type="entry name" value="SARA-like_SBD"/>
</dbReference>
<evidence type="ECO:0000313" key="8">
    <source>
        <dbReference type="Proteomes" id="UP000472277"/>
    </source>
</evidence>
<dbReference type="Gene3D" id="3.30.1360.220">
    <property type="entry name" value="Domain of unknown function (DUF3480), N-terminal subdomain"/>
    <property type="match status" value="1"/>
</dbReference>
<dbReference type="GO" id="GO:0008270">
    <property type="term" value="F:zinc ion binding"/>
    <property type="evidence" value="ECO:0007669"/>
    <property type="project" value="UniProtKB-KW"/>
</dbReference>
<dbReference type="Proteomes" id="UP000472277">
    <property type="component" value="Chromosome 23"/>
</dbReference>
<dbReference type="FunFam" id="4.10.720.10:FF:000001">
    <property type="entry name" value="Zinc finger, FYVE domain-containing 9a"/>
    <property type="match status" value="1"/>
</dbReference>
<evidence type="ECO:0000259" key="6">
    <source>
        <dbReference type="PROSITE" id="PS50178"/>
    </source>
</evidence>
<dbReference type="InterPro" id="IPR037145">
    <property type="entry name" value="SARA_Smad-bd_sf"/>
</dbReference>
<feature type="compositionally biased region" description="Polar residues" evidence="5">
    <location>
        <begin position="337"/>
        <end position="350"/>
    </location>
</feature>
<dbReference type="CDD" id="cd15729">
    <property type="entry name" value="FYVE_endofin"/>
    <property type="match status" value="1"/>
</dbReference>
<dbReference type="Pfam" id="PF11409">
    <property type="entry name" value="SARA"/>
    <property type="match status" value="1"/>
</dbReference>
<dbReference type="InterPro" id="IPR011011">
    <property type="entry name" value="Znf_FYVE_PHD"/>
</dbReference>
<keyword evidence="3" id="KW-0862">Zinc</keyword>
<dbReference type="FunFam" id="3.30.40.10:FF:000084">
    <property type="entry name" value="Zinc finger, FYVE domain-containing 9b"/>
    <property type="match status" value="1"/>
</dbReference>
<feature type="compositionally biased region" description="Pro residues" evidence="5">
    <location>
        <begin position="380"/>
        <end position="400"/>
    </location>
</feature>
<dbReference type="PROSITE" id="PS50178">
    <property type="entry name" value="ZF_FYVE"/>
    <property type="match status" value="1"/>
</dbReference>
<keyword evidence="1" id="KW-0479">Metal-binding</keyword>
<feature type="compositionally biased region" description="Polar residues" evidence="5">
    <location>
        <begin position="232"/>
        <end position="242"/>
    </location>
</feature>
<dbReference type="Pfam" id="PF11979">
    <property type="entry name" value="SARA_C"/>
    <property type="match status" value="1"/>
</dbReference>
<feature type="region of interest" description="Disordered" evidence="5">
    <location>
        <begin position="318"/>
        <end position="350"/>
    </location>
</feature>
<evidence type="ECO:0000256" key="4">
    <source>
        <dbReference type="PROSITE-ProRule" id="PRU00091"/>
    </source>
</evidence>
<dbReference type="PANTHER" id="PTHR46319:SF1">
    <property type="entry name" value="ZINC FINGER FYVE DOMAIN-CONTAINING PROTEIN 16"/>
    <property type="match status" value="1"/>
</dbReference>
<gene>
    <name evidence="7" type="primary">LOC115159881</name>
</gene>
<evidence type="ECO:0000313" key="7">
    <source>
        <dbReference type="Ensembl" id="ENSSTUP00000099015.1"/>
    </source>
</evidence>
<feature type="region of interest" description="Disordered" evidence="5">
    <location>
        <begin position="760"/>
        <end position="802"/>
    </location>
</feature>
<dbReference type="InterPro" id="IPR022557">
    <property type="entry name" value="SARA-like_C"/>
</dbReference>
<keyword evidence="8" id="KW-1185">Reference proteome</keyword>
<evidence type="ECO:0000256" key="2">
    <source>
        <dbReference type="ARBA" id="ARBA00022771"/>
    </source>
</evidence>
<feature type="compositionally biased region" description="Basic and acidic residues" evidence="5">
    <location>
        <begin position="478"/>
        <end position="491"/>
    </location>
</feature>
<feature type="region of interest" description="Disordered" evidence="5">
    <location>
        <begin position="471"/>
        <end position="564"/>
    </location>
</feature>
<dbReference type="GO" id="GO:0016197">
    <property type="term" value="P:endosomal transport"/>
    <property type="evidence" value="ECO:0007669"/>
    <property type="project" value="TreeGrafter"/>
</dbReference>
<evidence type="ECO:0000256" key="5">
    <source>
        <dbReference type="SAM" id="MobiDB-lite"/>
    </source>
</evidence>
<dbReference type="SMART" id="SM01422">
    <property type="entry name" value="SARA"/>
    <property type="match status" value="1"/>
</dbReference>
<dbReference type="SMART" id="SM01421">
    <property type="entry name" value="DUF3480"/>
    <property type="match status" value="1"/>
</dbReference>
<dbReference type="InterPro" id="IPR000306">
    <property type="entry name" value="Znf_FYVE"/>
</dbReference>
<evidence type="ECO:0000256" key="1">
    <source>
        <dbReference type="ARBA" id="ARBA00022723"/>
    </source>
</evidence>
<dbReference type="Gene3D" id="3.30.500.40">
    <property type="match status" value="1"/>
</dbReference>
<dbReference type="Gene3D" id="4.10.720.10">
    <property type="entry name" value="Smad anchor for receptor activation, Smad-binding domain"/>
    <property type="match status" value="1"/>
</dbReference>
<feature type="region of interest" description="Disordered" evidence="5">
    <location>
        <begin position="73"/>
        <end position="92"/>
    </location>
</feature>
<sequence length="1366" mass="146525">MDNFFKAAVCDLDKLLDDFEYVIRIESKLKKSVSLSPPAYPGHSLGPQGFLPETSTVPDSLLDLNSLHYGTAPSCPDCPSPSPGDREAKGRPLTGVDLLSSVDGRGAAKSCVPPFPKRALKPVCDLVSDTGSAHLLLRANSHDAFSELDVVERRLEEELLVDFTSPVVALPEDSLAGLGPGHGRTEGREALAGGGEGLLGLDSGEDTPTCDIDIEAREEGEGSLEPSELTEAESSGSCTGQEPNPEDGSGGVAESPSTETELSLSCLPMGVSMCGALVASKNPEEAMGGGEGEAGLTETLEAESLSAFEVQEEVTLPENPETVGDCTNPDAAPENKPVQSPNTQSPETTTMPFHLAVSAPAVSQRPLKVSFSLVEKQPVPGAPQCPASPPSEPSPNPMDPPGFEYLPESDQARLLVTDEELDAFLRGETQGQEDHGVPDCGRPGENLQDEGFSELNGNLEERLVEEELRSCSRSLGEGLERLASRESDRTLSAEGNVSRALSAPSQDPPSPYHTDPSTCSPSKLPPPYYGGARPKQLHCQAPRAPPAAGEDQGPSSPTDRVPCPGYSPPECYVSSVGYDELSEPPPYPGEPAGEGSGSSEGREAEDEEGLGCKQPPWVPDSEAPNCMNCWQKFTFTRRRHHCRACGKVYCAICCNRRCKLKYLDKEARVCVVCFETVHRTQALECMRSPPGPSPNPNVPSEYCSTIPPLQQARAAGTLNSPPPTVMVPVSVLKNPGSDGCSREQKRVWFADGILPNGEVANTTRLSVTGRRGSQESSPVTPDPPTAGSRVSPGSAAVSEGGVSAPVEVVRPPLSGPWDYSLLCGVGGCVERSPSLLPEDEEGLPPLLITTGEEEGGGDLLVEERPAPCQILLLLEEGGPRPLTFVLNANLLVNVKLVTYCSRKCWCMGSSGLQTVGQREIVFILEVLPEERALPKDLFTLYLSIYQDAQRGKYVEELGNVAFTGSFLGSKEHGGVLFYSPTFQPLEGLCLPPQPFLCGLLIQRLEVPWAKVFPLRLLLRLGAEHSVYPSTLVSVRFRETVFRETGHTIMNLLADLRNYQYSLPAVEGLRIHMEMGHSYIDIPKSSFPEMLKVVNASNEHVISVGAGFSSEADSHLVCFQNNEGIYQTQANSQPGKTRTVTGASFVVFNGALKASSGFIAKSSIVEDGLMVQTPPETMEALRAALRGQTDFHIPCGKADGGELRDNVTVRWIDWSSPINAGVTSGVDRKPLEGVHSVRMQQDTEFESDGRTIRCTEVFYWLKTPDVSLSAVLPSCSVFHREMAVASCSALTPHLSVLSASGINSLALRVSTHTDMVEYQAGSGGRLLPQRYMNELDSALIPIIHGGSARVPQTAMDMEFIFYITHTV</sequence>
<dbReference type="GO" id="GO:0031901">
    <property type="term" value="C:early endosome membrane"/>
    <property type="evidence" value="ECO:0007669"/>
    <property type="project" value="TreeGrafter"/>
</dbReference>
<dbReference type="SUPFAM" id="SSF57903">
    <property type="entry name" value="FYVE/PHD zinc finger"/>
    <property type="match status" value="1"/>
</dbReference>
<feature type="region of interest" description="Disordered" evidence="5">
    <location>
        <begin position="580"/>
        <end position="614"/>
    </location>
</feature>
<keyword evidence="2 4" id="KW-0863">Zinc-finger</keyword>
<proteinExistence type="predicted"/>
<reference evidence="7" key="1">
    <citation type="submission" date="2025-08" db="UniProtKB">
        <authorList>
            <consortium name="Ensembl"/>
        </authorList>
    </citation>
    <scope>IDENTIFICATION</scope>
</reference>
<feature type="region of interest" description="Disordered" evidence="5">
    <location>
        <begin position="172"/>
        <end position="262"/>
    </location>
</feature>
<protein>
    <submittedName>
        <fullName evidence="7">Zinc finger, FYVE domain containing 16</fullName>
    </submittedName>
</protein>
<dbReference type="PANTHER" id="PTHR46319">
    <property type="entry name" value="ZINC FINGER FYVE DOMAIN-CONTAINING PROTEIN"/>
    <property type="match status" value="1"/>
</dbReference>
<dbReference type="InterPro" id="IPR013083">
    <property type="entry name" value="Znf_RING/FYVE/PHD"/>
</dbReference>
<reference evidence="7" key="2">
    <citation type="submission" date="2025-09" db="UniProtKB">
        <authorList>
            <consortium name="Ensembl"/>
        </authorList>
    </citation>
    <scope>IDENTIFICATION</scope>
</reference>
<feature type="region of interest" description="Disordered" evidence="5">
    <location>
        <begin position="423"/>
        <end position="452"/>
    </location>
</feature>
<dbReference type="Gene3D" id="3.30.40.10">
    <property type="entry name" value="Zinc/RING finger domain, C3HC4 (zinc finger)"/>
    <property type="match status" value="1"/>
</dbReference>
<evidence type="ECO:0000256" key="3">
    <source>
        <dbReference type="ARBA" id="ARBA00022833"/>
    </source>
</evidence>
<dbReference type="InterPro" id="IPR017455">
    <property type="entry name" value="Znf_FYVE-rel"/>
</dbReference>
<accession>A0A674DT95</accession>
<dbReference type="Pfam" id="PF01363">
    <property type="entry name" value="FYVE"/>
    <property type="match status" value="1"/>
</dbReference>
<dbReference type="SMART" id="SM00064">
    <property type="entry name" value="FYVE"/>
    <property type="match status" value="1"/>
</dbReference>
<dbReference type="Ensembl" id="ENSSTUT00000106281.1">
    <property type="protein sequence ID" value="ENSSTUP00000099015.1"/>
    <property type="gene ID" value="ENSSTUG00000043974.1"/>
</dbReference>
<feature type="region of interest" description="Disordered" evidence="5">
    <location>
        <begin position="373"/>
        <end position="410"/>
    </location>
</feature>
<dbReference type="GeneTree" id="ENSGT00940000154290"/>
<organism evidence="7 8">
    <name type="scientific">Salmo trutta</name>
    <name type="common">Brown trout</name>
    <dbReference type="NCBI Taxonomy" id="8032"/>
    <lineage>
        <taxon>Eukaryota</taxon>
        <taxon>Metazoa</taxon>
        <taxon>Chordata</taxon>
        <taxon>Craniata</taxon>
        <taxon>Vertebrata</taxon>
        <taxon>Euteleostomi</taxon>
        <taxon>Actinopterygii</taxon>
        <taxon>Neopterygii</taxon>
        <taxon>Teleostei</taxon>
        <taxon>Protacanthopterygii</taxon>
        <taxon>Salmoniformes</taxon>
        <taxon>Salmonidae</taxon>
        <taxon>Salmoninae</taxon>
        <taxon>Salmo</taxon>
    </lineage>
</organism>